<dbReference type="STRING" id="1245469.S58_13200"/>
<keyword evidence="2" id="KW-1185">Reference proteome</keyword>
<reference evidence="1 2" key="1">
    <citation type="journal article" date="2013" name="Appl. Environ. Microbiol.">
        <title>Genome analysis suggests that the soil oligotrophic bacterium Agromonas oligotrophica (Bradyrhizobium oligotrophicum) is a nitrogen-fixing symbiont of Aeschynomene indica.</title>
        <authorList>
            <person name="Okubo T."/>
            <person name="Fukushima S."/>
            <person name="Itakura M."/>
            <person name="Oshima K."/>
            <person name="Longtonglang A."/>
            <person name="Teaumroong N."/>
            <person name="Mitsui H."/>
            <person name="Hattori M."/>
            <person name="Hattori R."/>
            <person name="Hattori T."/>
            <person name="Minamisawa K."/>
        </authorList>
    </citation>
    <scope>NUCLEOTIDE SEQUENCE [LARGE SCALE GENOMIC DNA]</scope>
    <source>
        <strain evidence="1 2">S58</strain>
    </source>
</reference>
<proteinExistence type="predicted"/>
<name>M4ZM61_9BRAD</name>
<dbReference type="HOGENOM" id="CLU_172362_0_0_5"/>
<organism evidence="1 2">
    <name type="scientific">Bradyrhizobium oligotrophicum S58</name>
    <dbReference type="NCBI Taxonomy" id="1245469"/>
    <lineage>
        <taxon>Bacteria</taxon>
        <taxon>Pseudomonadati</taxon>
        <taxon>Pseudomonadota</taxon>
        <taxon>Alphaproteobacteria</taxon>
        <taxon>Hyphomicrobiales</taxon>
        <taxon>Nitrobacteraceae</taxon>
        <taxon>Bradyrhizobium</taxon>
    </lineage>
</organism>
<accession>M4ZM61</accession>
<dbReference type="KEGG" id="aol:S58_13200"/>
<gene>
    <name evidence="1" type="ORF">S58_13200</name>
</gene>
<dbReference type="AlphaFoldDB" id="M4ZM61"/>
<protein>
    <submittedName>
        <fullName evidence="1">Uncharacterized protein</fullName>
    </submittedName>
</protein>
<evidence type="ECO:0000313" key="1">
    <source>
        <dbReference type="EMBL" id="BAM87330.1"/>
    </source>
</evidence>
<dbReference type="Proteomes" id="UP000011841">
    <property type="component" value="Chromosome"/>
</dbReference>
<dbReference type="PATRIC" id="fig|1245469.3.peg.1353"/>
<dbReference type="EMBL" id="AP012603">
    <property type="protein sequence ID" value="BAM87330.1"/>
    <property type="molecule type" value="Genomic_DNA"/>
</dbReference>
<sequence>MSTPPSEALQTITTALARSLDKDEEERAMPDITYYVAMPFRRDDAGMLVAGAAEECQSSSAALRRAEAMSRLPDNIGAVAFSRSGDPLMGEFNDARLLHTFGELPDDLGEL</sequence>
<evidence type="ECO:0000313" key="2">
    <source>
        <dbReference type="Proteomes" id="UP000011841"/>
    </source>
</evidence>
<dbReference type="eggNOG" id="ENOG5033BJV">
    <property type="taxonomic scope" value="Bacteria"/>
</dbReference>